<accession>A0A644U657</accession>
<reference evidence="2" key="1">
    <citation type="submission" date="2019-08" db="EMBL/GenBank/DDBJ databases">
        <authorList>
            <person name="Kucharzyk K."/>
            <person name="Murdoch R.W."/>
            <person name="Higgins S."/>
            <person name="Loffler F."/>
        </authorList>
    </citation>
    <scope>NUCLEOTIDE SEQUENCE</scope>
</reference>
<evidence type="ECO:0000313" key="2">
    <source>
        <dbReference type="EMBL" id="MPL74428.1"/>
    </source>
</evidence>
<proteinExistence type="predicted"/>
<comment type="caution">
    <text evidence="2">The sequence shown here is derived from an EMBL/GenBank/DDBJ whole genome shotgun (WGS) entry which is preliminary data.</text>
</comment>
<dbReference type="EMBL" id="VSSQ01000080">
    <property type="protein sequence ID" value="MPL74428.1"/>
    <property type="molecule type" value="Genomic_DNA"/>
</dbReference>
<dbReference type="EMBL" id="VSSQ01000080">
    <property type="protein sequence ID" value="MPL74367.1"/>
    <property type="molecule type" value="Genomic_DNA"/>
</dbReference>
<dbReference type="AlphaFoldDB" id="A0A644U657"/>
<evidence type="ECO:0000313" key="1">
    <source>
        <dbReference type="EMBL" id="MPL74367.1"/>
    </source>
</evidence>
<sequence>MTATVKYQVATYSGTIQVNCDENEEDDFIIARAKRKLGQKCGVPFPFGYESWKVIKRF</sequence>
<gene>
    <name evidence="1" type="ORF">SDC9_20178</name>
    <name evidence="2" type="ORF">SDC9_20239</name>
</gene>
<protein>
    <submittedName>
        <fullName evidence="2">Uncharacterized protein</fullName>
    </submittedName>
</protein>
<organism evidence="2">
    <name type="scientific">bioreactor metagenome</name>
    <dbReference type="NCBI Taxonomy" id="1076179"/>
    <lineage>
        <taxon>unclassified sequences</taxon>
        <taxon>metagenomes</taxon>
        <taxon>ecological metagenomes</taxon>
    </lineage>
</organism>
<name>A0A644U657_9ZZZZ</name>